<accession>A0A0F9IHE2</accession>
<reference evidence="1" key="1">
    <citation type="journal article" date="2015" name="Nature">
        <title>Complex archaea that bridge the gap between prokaryotes and eukaryotes.</title>
        <authorList>
            <person name="Spang A."/>
            <person name="Saw J.H."/>
            <person name="Jorgensen S.L."/>
            <person name="Zaremba-Niedzwiedzka K."/>
            <person name="Martijn J."/>
            <person name="Lind A.E."/>
            <person name="van Eijk R."/>
            <person name="Schleper C."/>
            <person name="Guy L."/>
            <person name="Ettema T.J."/>
        </authorList>
    </citation>
    <scope>NUCLEOTIDE SEQUENCE</scope>
</reference>
<dbReference type="EMBL" id="LAZR01014042">
    <property type="protein sequence ID" value="KKM19204.1"/>
    <property type="molecule type" value="Genomic_DNA"/>
</dbReference>
<sequence length="287" mass="33124">MGNNETKTIGVFYTDKNRKTLVMEALMESIIEDGNDITSKYEKADIVITFGLSIFSDIHERARKENKPNILIDLGYWERNYEMLSKKNHYRLSVQHPQPSNYIMHMGEDPERFLSYKKTIQPWKMSGDYILLADIGQKSYDFFDMEYQSWAKKAIIEIQKHTDRPIIYRAKPSSFTAKGGLPGIPFSDPMQEPIEHALKNAYAAVTYHSNVGCDALLAGVPIFIQAGAALHMGLQDLSKIETPFYPTNRFSFFCNLAYCQWNVNEMRQGLAWKHLKEKLIPLVYEKT</sequence>
<comment type="caution">
    <text evidence="1">The sequence shown here is derived from an EMBL/GenBank/DDBJ whole genome shotgun (WGS) entry which is preliminary data.</text>
</comment>
<name>A0A0F9IHE2_9ZZZZ</name>
<proteinExistence type="predicted"/>
<gene>
    <name evidence="1" type="ORF">LCGC14_1658000</name>
</gene>
<organism evidence="1">
    <name type="scientific">marine sediment metagenome</name>
    <dbReference type="NCBI Taxonomy" id="412755"/>
    <lineage>
        <taxon>unclassified sequences</taxon>
        <taxon>metagenomes</taxon>
        <taxon>ecological metagenomes</taxon>
    </lineage>
</organism>
<evidence type="ECO:0000313" key="1">
    <source>
        <dbReference type="EMBL" id="KKM19204.1"/>
    </source>
</evidence>
<dbReference type="AlphaFoldDB" id="A0A0F9IHE2"/>
<protein>
    <submittedName>
        <fullName evidence="1">Uncharacterized protein</fullName>
    </submittedName>
</protein>